<dbReference type="GeneID" id="111317264"/>
<feature type="region of interest" description="Disordered" evidence="3">
    <location>
        <begin position="478"/>
        <end position="530"/>
    </location>
</feature>
<name>A0A6P6BEC3_DURZI</name>
<keyword evidence="1 2" id="KW-0694">RNA-binding</keyword>
<dbReference type="GO" id="GO:0003723">
    <property type="term" value="F:RNA binding"/>
    <property type="evidence" value="ECO:0007669"/>
    <property type="project" value="UniProtKB-UniRule"/>
</dbReference>
<feature type="compositionally biased region" description="Low complexity" evidence="3">
    <location>
        <begin position="126"/>
        <end position="174"/>
    </location>
</feature>
<dbReference type="InterPro" id="IPR036390">
    <property type="entry name" value="WH_DNA-bd_sf"/>
</dbReference>
<dbReference type="PANTHER" id="PTHR22792">
    <property type="entry name" value="LUPUS LA PROTEIN-RELATED"/>
    <property type="match status" value="1"/>
</dbReference>
<evidence type="ECO:0000256" key="2">
    <source>
        <dbReference type="PROSITE-ProRule" id="PRU00332"/>
    </source>
</evidence>
<feature type="compositionally biased region" description="Polar residues" evidence="3">
    <location>
        <begin position="273"/>
        <end position="282"/>
    </location>
</feature>
<proteinExistence type="predicted"/>
<feature type="compositionally biased region" description="Polar residues" evidence="3">
    <location>
        <begin position="225"/>
        <end position="234"/>
    </location>
</feature>
<dbReference type="Pfam" id="PF05383">
    <property type="entry name" value="La"/>
    <property type="match status" value="1"/>
</dbReference>
<feature type="compositionally biased region" description="Polar residues" evidence="3">
    <location>
        <begin position="498"/>
        <end position="512"/>
    </location>
</feature>
<dbReference type="Proteomes" id="UP000515121">
    <property type="component" value="Unplaced"/>
</dbReference>
<dbReference type="GO" id="GO:0005737">
    <property type="term" value="C:cytoplasm"/>
    <property type="evidence" value="ECO:0007669"/>
    <property type="project" value="UniProtKB-ARBA"/>
</dbReference>
<evidence type="ECO:0000313" key="6">
    <source>
        <dbReference type="RefSeq" id="XP_022775452.1"/>
    </source>
</evidence>
<dbReference type="AlphaFoldDB" id="A0A6P6BEC3"/>
<accession>A0A6P6BEC3</accession>
<dbReference type="RefSeq" id="XP_022775452.1">
    <property type="nucleotide sequence ID" value="XM_022919717.1"/>
</dbReference>
<protein>
    <submittedName>
        <fullName evidence="6">La-related protein 1C-like</fullName>
    </submittedName>
</protein>
<dbReference type="InterPro" id="IPR045180">
    <property type="entry name" value="La_dom_prot"/>
</dbReference>
<keyword evidence="5" id="KW-1185">Reference proteome</keyword>
<evidence type="ECO:0000256" key="1">
    <source>
        <dbReference type="ARBA" id="ARBA00022884"/>
    </source>
</evidence>
<dbReference type="PANTHER" id="PTHR22792:SF132">
    <property type="entry name" value="LA-RELATED PROTEIN 1"/>
    <property type="match status" value="1"/>
</dbReference>
<gene>
    <name evidence="6" type="primary">LOC111317264</name>
</gene>
<dbReference type="SMART" id="SM00715">
    <property type="entry name" value="LA"/>
    <property type="match status" value="1"/>
</dbReference>
<dbReference type="OrthoDB" id="340227at2759"/>
<feature type="compositionally biased region" description="Polar residues" evidence="3">
    <location>
        <begin position="190"/>
        <end position="200"/>
    </location>
</feature>
<dbReference type="InterPro" id="IPR036388">
    <property type="entry name" value="WH-like_DNA-bd_sf"/>
</dbReference>
<feature type="domain" description="HTH La-type RNA-binding" evidence="4">
    <location>
        <begin position="363"/>
        <end position="452"/>
    </location>
</feature>
<feature type="region of interest" description="Disordered" evidence="3">
    <location>
        <begin position="124"/>
        <end position="289"/>
    </location>
</feature>
<feature type="compositionally biased region" description="Polar residues" evidence="3">
    <location>
        <begin position="243"/>
        <end position="253"/>
    </location>
</feature>
<dbReference type="CDD" id="cd07323">
    <property type="entry name" value="LAM"/>
    <property type="match status" value="1"/>
</dbReference>
<feature type="compositionally biased region" description="Low complexity" evidence="3">
    <location>
        <begin position="57"/>
        <end position="81"/>
    </location>
</feature>
<evidence type="ECO:0000259" key="4">
    <source>
        <dbReference type="PROSITE" id="PS50961"/>
    </source>
</evidence>
<feature type="compositionally biased region" description="Polar residues" evidence="3">
    <location>
        <begin position="1"/>
        <end position="41"/>
    </location>
</feature>
<reference evidence="6" key="1">
    <citation type="submission" date="2025-08" db="UniProtKB">
        <authorList>
            <consortium name="RefSeq"/>
        </authorList>
    </citation>
    <scope>IDENTIFICATION</scope>
    <source>
        <tissue evidence="6">Fruit stalk</tissue>
    </source>
</reference>
<evidence type="ECO:0000313" key="5">
    <source>
        <dbReference type="Proteomes" id="UP000515121"/>
    </source>
</evidence>
<dbReference type="PROSITE" id="PS50961">
    <property type="entry name" value="HTH_LA"/>
    <property type="match status" value="1"/>
</dbReference>
<dbReference type="KEGG" id="dzi:111317264"/>
<sequence>MAANVNTANLNTSAAVTAINHSPSSPNQSNRATRAVSSPWTQIVHGESEPIAGVPLSPSSSSSSSPSTAVIEPPVTTVVEEGGVENGSAGPNGNAGKRPAWNKPSNGSAEFGSVMGAHMWPALSESARVSSKSSSDSSRASSDGPSSPSVVPVSQGSGSASSSSSSQKQVNNSNLIPNHTMAARQRPMKRNSNNSASNGGILQPPPQGPVVEAPLSGPSRDHTQRSGFVSQPHSGGNDHPHSRNSFRYRNSGSHPRGDGSHHQNYGGRRNQDHGNQNWNGRNFNGRDGHMQSRVVPRLIRHPPPPPLPNTTPFIAPPPVRPFGNPMGFPELASHVYLVPAPPDSFRGVPFVPPMPPVFFPAPEPQDHQLHAKIVNQIDYYFSIENLIKDIFLRQNMDDQGWVPIRLIAGFRKVSMLTDNIQLILDALQSSNVVEVEGDKVRKRTDWRHWIMPPSVQFPTMFGQDMPVASVQNISLDQRTANQSEARSQEDVHADGLSGRSSSGDFNNQSQLFGQEGKAVGVQGGAATNSN</sequence>
<organism evidence="5 6">
    <name type="scientific">Durio zibethinus</name>
    <name type="common">Durian</name>
    <dbReference type="NCBI Taxonomy" id="66656"/>
    <lineage>
        <taxon>Eukaryota</taxon>
        <taxon>Viridiplantae</taxon>
        <taxon>Streptophyta</taxon>
        <taxon>Embryophyta</taxon>
        <taxon>Tracheophyta</taxon>
        <taxon>Spermatophyta</taxon>
        <taxon>Magnoliopsida</taxon>
        <taxon>eudicotyledons</taxon>
        <taxon>Gunneridae</taxon>
        <taxon>Pentapetalae</taxon>
        <taxon>rosids</taxon>
        <taxon>malvids</taxon>
        <taxon>Malvales</taxon>
        <taxon>Malvaceae</taxon>
        <taxon>Helicteroideae</taxon>
        <taxon>Durio</taxon>
    </lineage>
</organism>
<dbReference type="Gene3D" id="1.10.10.10">
    <property type="entry name" value="Winged helix-like DNA-binding domain superfamily/Winged helix DNA-binding domain"/>
    <property type="match status" value="1"/>
</dbReference>
<dbReference type="InterPro" id="IPR006630">
    <property type="entry name" value="La_HTH"/>
</dbReference>
<feature type="region of interest" description="Disordered" evidence="3">
    <location>
        <begin position="1"/>
        <end position="112"/>
    </location>
</feature>
<evidence type="ECO:0000256" key="3">
    <source>
        <dbReference type="SAM" id="MobiDB-lite"/>
    </source>
</evidence>
<dbReference type="SUPFAM" id="SSF46785">
    <property type="entry name" value="Winged helix' DNA-binding domain"/>
    <property type="match status" value="1"/>
</dbReference>
<dbReference type="FunFam" id="1.10.10.10:FF:000131">
    <property type="entry name" value="la-related protein 1B isoform X2"/>
    <property type="match status" value="1"/>
</dbReference>